<dbReference type="EMBL" id="GBRH01247503">
    <property type="protein sequence ID" value="JAD50392.1"/>
    <property type="molecule type" value="Transcribed_RNA"/>
</dbReference>
<name>A0A0A9I0X4_ARUDO</name>
<sequence>MHTEHITHCSLTKGSKSH</sequence>
<dbReference type="AlphaFoldDB" id="A0A0A9I0X4"/>
<reference evidence="1" key="1">
    <citation type="submission" date="2014-09" db="EMBL/GenBank/DDBJ databases">
        <authorList>
            <person name="Magalhaes I.L.F."/>
            <person name="Oliveira U."/>
            <person name="Santos F.R."/>
            <person name="Vidigal T.H.D.A."/>
            <person name="Brescovit A.D."/>
            <person name="Santos A.J."/>
        </authorList>
    </citation>
    <scope>NUCLEOTIDE SEQUENCE</scope>
    <source>
        <tissue evidence="1">Shoot tissue taken approximately 20 cm above the soil surface</tissue>
    </source>
</reference>
<evidence type="ECO:0000313" key="1">
    <source>
        <dbReference type="EMBL" id="JAD50392.1"/>
    </source>
</evidence>
<proteinExistence type="predicted"/>
<organism evidence="1">
    <name type="scientific">Arundo donax</name>
    <name type="common">Giant reed</name>
    <name type="synonym">Donax arundinaceus</name>
    <dbReference type="NCBI Taxonomy" id="35708"/>
    <lineage>
        <taxon>Eukaryota</taxon>
        <taxon>Viridiplantae</taxon>
        <taxon>Streptophyta</taxon>
        <taxon>Embryophyta</taxon>
        <taxon>Tracheophyta</taxon>
        <taxon>Spermatophyta</taxon>
        <taxon>Magnoliopsida</taxon>
        <taxon>Liliopsida</taxon>
        <taxon>Poales</taxon>
        <taxon>Poaceae</taxon>
        <taxon>PACMAD clade</taxon>
        <taxon>Arundinoideae</taxon>
        <taxon>Arundineae</taxon>
        <taxon>Arundo</taxon>
    </lineage>
</organism>
<accession>A0A0A9I0X4</accession>
<protein>
    <submittedName>
        <fullName evidence="1">Uncharacterized protein</fullName>
    </submittedName>
</protein>
<reference evidence="1" key="2">
    <citation type="journal article" date="2015" name="Data Brief">
        <title>Shoot transcriptome of the giant reed, Arundo donax.</title>
        <authorList>
            <person name="Barrero R.A."/>
            <person name="Guerrero F.D."/>
            <person name="Moolhuijzen P."/>
            <person name="Goolsby J.A."/>
            <person name="Tidwell J."/>
            <person name="Bellgard S.E."/>
            <person name="Bellgard M.I."/>
        </authorList>
    </citation>
    <scope>NUCLEOTIDE SEQUENCE</scope>
    <source>
        <tissue evidence="1">Shoot tissue taken approximately 20 cm above the soil surface</tissue>
    </source>
</reference>